<feature type="transmembrane region" description="Helical" evidence="1">
    <location>
        <begin position="12"/>
        <end position="33"/>
    </location>
</feature>
<dbReference type="AlphaFoldDB" id="A0A1G2EPF3"/>
<gene>
    <name evidence="2" type="ORF">A2365_03445</name>
</gene>
<comment type="caution">
    <text evidence="2">The sequence shown here is derived from an EMBL/GenBank/DDBJ whole genome shotgun (WGS) entry which is preliminary data.</text>
</comment>
<feature type="transmembrane region" description="Helical" evidence="1">
    <location>
        <begin position="110"/>
        <end position="131"/>
    </location>
</feature>
<organism evidence="2 3">
    <name type="scientific">Candidatus Nealsonbacteria bacterium RIFOXYB1_FULL_40_15</name>
    <dbReference type="NCBI Taxonomy" id="1801677"/>
    <lineage>
        <taxon>Bacteria</taxon>
        <taxon>Candidatus Nealsoniibacteriota</taxon>
    </lineage>
</organism>
<accession>A0A1G2EPF3</accession>
<dbReference type="STRING" id="1801677.A2365_03445"/>
<evidence type="ECO:0000256" key="1">
    <source>
        <dbReference type="SAM" id="Phobius"/>
    </source>
</evidence>
<keyword evidence="1" id="KW-1133">Transmembrane helix</keyword>
<keyword evidence="1" id="KW-0812">Transmembrane</keyword>
<feature type="transmembrane region" description="Helical" evidence="1">
    <location>
        <begin position="39"/>
        <end position="57"/>
    </location>
</feature>
<name>A0A1G2EPF3_9BACT</name>
<keyword evidence="1" id="KW-0472">Membrane</keyword>
<proteinExistence type="predicted"/>
<reference evidence="2 3" key="1">
    <citation type="journal article" date="2016" name="Nat. Commun.">
        <title>Thousands of microbial genomes shed light on interconnected biogeochemical processes in an aquifer system.</title>
        <authorList>
            <person name="Anantharaman K."/>
            <person name="Brown C.T."/>
            <person name="Hug L.A."/>
            <person name="Sharon I."/>
            <person name="Castelle C.J."/>
            <person name="Probst A.J."/>
            <person name="Thomas B.C."/>
            <person name="Singh A."/>
            <person name="Wilkins M.J."/>
            <person name="Karaoz U."/>
            <person name="Brodie E.L."/>
            <person name="Williams K.H."/>
            <person name="Hubbard S.S."/>
            <person name="Banfield J.F."/>
        </authorList>
    </citation>
    <scope>NUCLEOTIDE SEQUENCE [LARGE SCALE GENOMIC DNA]</scope>
</reference>
<evidence type="ECO:0000313" key="3">
    <source>
        <dbReference type="Proteomes" id="UP000177740"/>
    </source>
</evidence>
<evidence type="ECO:0000313" key="2">
    <source>
        <dbReference type="EMBL" id="OGZ27673.1"/>
    </source>
</evidence>
<dbReference type="Proteomes" id="UP000177740">
    <property type="component" value="Unassembled WGS sequence"/>
</dbReference>
<sequence>MDNIIEPSPKAARIFFFWTGIIATVAYRIIIFLNIYSSLWVDIAWYIGTAGFVLYFWHRYQVAKKRAELVKKYNLVEAVEISQIEKNRKQALHYLVETSLTSKSRWNSGLIFLLSLIALILGAVLDIYSILNL</sequence>
<protein>
    <submittedName>
        <fullName evidence="2">Uncharacterized protein</fullName>
    </submittedName>
</protein>
<dbReference type="EMBL" id="MHMM01000004">
    <property type="protein sequence ID" value="OGZ27673.1"/>
    <property type="molecule type" value="Genomic_DNA"/>
</dbReference>